<proteinExistence type="predicted"/>
<organism evidence="2 3">
    <name type="scientific">Stylosanthes scabra</name>
    <dbReference type="NCBI Taxonomy" id="79078"/>
    <lineage>
        <taxon>Eukaryota</taxon>
        <taxon>Viridiplantae</taxon>
        <taxon>Streptophyta</taxon>
        <taxon>Embryophyta</taxon>
        <taxon>Tracheophyta</taxon>
        <taxon>Spermatophyta</taxon>
        <taxon>Magnoliopsida</taxon>
        <taxon>eudicotyledons</taxon>
        <taxon>Gunneridae</taxon>
        <taxon>Pentapetalae</taxon>
        <taxon>rosids</taxon>
        <taxon>fabids</taxon>
        <taxon>Fabales</taxon>
        <taxon>Fabaceae</taxon>
        <taxon>Papilionoideae</taxon>
        <taxon>50 kb inversion clade</taxon>
        <taxon>dalbergioids sensu lato</taxon>
        <taxon>Dalbergieae</taxon>
        <taxon>Pterocarpus clade</taxon>
        <taxon>Stylosanthes</taxon>
    </lineage>
</organism>
<reference evidence="2 3" key="1">
    <citation type="journal article" date="2023" name="Plants (Basel)">
        <title>Bridging the Gap: Combining Genomics and Transcriptomics Approaches to Understand Stylosanthes scabra, an Orphan Legume from the Brazilian Caatinga.</title>
        <authorList>
            <person name="Ferreira-Neto J.R.C."/>
            <person name="da Silva M.D."/>
            <person name="Binneck E."/>
            <person name="de Melo N.F."/>
            <person name="da Silva R.H."/>
            <person name="de Melo A.L.T.M."/>
            <person name="Pandolfi V."/>
            <person name="Bustamante F.O."/>
            <person name="Brasileiro-Vidal A.C."/>
            <person name="Benko-Iseppon A.M."/>
        </authorList>
    </citation>
    <scope>NUCLEOTIDE SEQUENCE [LARGE SCALE GENOMIC DNA]</scope>
    <source>
        <tissue evidence="2">Leaves</tissue>
    </source>
</reference>
<dbReference type="EMBL" id="JASCZI010120830">
    <property type="protein sequence ID" value="MED6154880.1"/>
    <property type="molecule type" value="Genomic_DNA"/>
</dbReference>
<feature type="compositionally biased region" description="Low complexity" evidence="1">
    <location>
        <begin position="11"/>
        <end position="24"/>
    </location>
</feature>
<evidence type="ECO:0000313" key="2">
    <source>
        <dbReference type="EMBL" id="MED6154880.1"/>
    </source>
</evidence>
<feature type="region of interest" description="Disordered" evidence="1">
    <location>
        <begin position="1"/>
        <end position="104"/>
    </location>
</feature>
<gene>
    <name evidence="2" type="ORF">PIB30_000382</name>
</gene>
<feature type="compositionally biased region" description="Acidic residues" evidence="1">
    <location>
        <begin position="62"/>
        <end position="73"/>
    </location>
</feature>
<evidence type="ECO:0000313" key="3">
    <source>
        <dbReference type="Proteomes" id="UP001341840"/>
    </source>
</evidence>
<dbReference type="Proteomes" id="UP001341840">
    <property type="component" value="Unassembled WGS sequence"/>
</dbReference>
<evidence type="ECO:0000256" key="1">
    <source>
        <dbReference type="SAM" id="MobiDB-lite"/>
    </source>
</evidence>
<keyword evidence="3" id="KW-1185">Reference proteome</keyword>
<comment type="caution">
    <text evidence="2">The sequence shown here is derived from an EMBL/GenBank/DDBJ whole genome shotgun (WGS) entry which is preliminary data.</text>
</comment>
<sequence>MLQTIQLGPSVVDDPQQPVVTPLGTEPPTPLEQPVPKIICIRSDSKAEDDGLKGSGNNRTTEEEEPDEEEAKEETDRPPSPRVEYVPYSPVSAPRRSLVHPTQQNRIYTSRKRVGGGILVPRFL</sequence>
<feature type="compositionally biased region" description="Basic and acidic residues" evidence="1">
    <location>
        <begin position="43"/>
        <end position="52"/>
    </location>
</feature>
<protein>
    <submittedName>
        <fullName evidence="2">Uncharacterized protein</fullName>
    </submittedName>
</protein>
<name>A0ABU6U360_9FABA</name>
<accession>A0ABU6U360</accession>